<dbReference type="EMBL" id="DTLS01000040">
    <property type="protein sequence ID" value="HGZ59855.1"/>
    <property type="molecule type" value="Genomic_DNA"/>
</dbReference>
<name>A0A7J3SKR4_9CREN</name>
<feature type="transmembrane region" description="Helical" evidence="1">
    <location>
        <begin position="31"/>
        <end position="48"/>
    </location>
</feature>
<feature type="transmembrane region" description="Helical" evidence="1">
    <location>
        <begin position="54"/>
        <end position="72"/>
    </location>
</feature>
<sequence>MRSAILKGLREKRALHLQSFSKLLLRYKLRLSYYLLLPWVILDALGLLPTLLDLLLILTYLSLGLVANLVTARAPIIYVAKNYFMHNVPNGVSFAYGVVLTILLRKF</sequence>
<dbReference type="AlphaFoldDB" id="A0A7J3SKR4"/>
<proteinExistence type="predicted"/>
<gene>
    <name evidence="2" type="ORF">ENW83_01425</name>
</gene>
<evidence type="ECO:0000313" key="2">
    <source>
        <dbReference type="EMBL" id="HGZ59855.1"/>
    </source>
</evidence>
<keyword evidence="1" id="KW-0472">Membrane</keyword>
<keyword evidence="1" id="KW-1133">Transmembrane helix</keyword>
<comment type="caution">
    <text evidence="2">The sequence shown here is derived from an EMBL/GenBank/DDBJ whole genome shotgun (WGS) entry which is preliminary data.</text>
</comment>
<organism evidence="2">
    <name type="scientific">Fervidicoccus fontis</name>
    <dbReference type="NCBI Taxonomy" id="683846"/>
    <lineage>
        <taxon>Archaea</taxon>
        <taxon>Thermoproteota</taxon>
        <taxon>Thermoprotei</taxon>
        <taxon>Fervidicoccales</taxon>
        <taxon>Fervidicoccaceae</taxon>
        <taxon>Fervidicoccus</taxon>
    </lineage>
</organism>
<evidence type="ECO:0000256" key="1">
    <source>
        <dbReference type="SAM" id="Phobius"/>
    </source>
</evidence>
<feature type="transmembrane region" description="Helical" evidence="1">
    <location>
        <begin position="84"/>
        <end position="104"/>
    </location>
</feature>
<keyword evidence="1" id="KW-0812">Transmembrane</keyword>
<protein>
    <submittedName>
        <fullName evidence="2">Uncharacterized protein</fullName>
    </submittedName>
</protein>
<reference evidence="2" key="1">
    <citation type="journal article" date="2020" name="mSystems">
        <title>Genome- and Community-Level Interaction Insights into Carbon Utilization and Element Cycling Functions of Hydrothermarchaeota in Hydrothermal Sediment.</title>
        <authorList>
            <person name="Zhou Z."/>
            <person name="Liu Y."/>
            <person name="Xu W."/>
            <person name="Pan J."/>
            <person name="Luo Z.H."/>
            <person name="Li M."/>
        </authorList>
    </citation>
    <scope>NUCLEOTIDE SEQUENCE [LARGE SCALE GENOMIC DNA]</scope>
    <source>
        <strain evidence="2">SpSt-885</strain>
    </source>
</reference>
<accession>A0A7J3SKR4</accession>